<keyword evidence="3" id="KW-1185">Reference proteome</keyword>
<protein>
    <recommendedName>
        <fullName evidence="4">FAD-binding FR-type domain-containing protein</fullName>
    </recommendedName>
</protein>
<feature type="region of interest" description="Disordered" evidence="1">
    <location>
        <begin position="313"/>
        <end position="371"/>
    </location>
</feature>
<dbReference type="Proteomes" id="UP000075714">
    <property type="component" value="Unassembled WGS sequence"/>
</dbReference>
<evidence type="ECO:0008006" key="4">
    <source>
        <dbReference type="Google" id="ProtNLM"/>
    </source>
</evidence>
<gene>
    <name evidence="2" type="ORF">GPECTOR_43g913</name>
</gene>
<proteinExistence type="predicted"/>
<dbReference type="PANTHER" id="PTHR47215:SF3">
    <property type="entry name" value="FAD-BINDING FR-TYPE DOMAIN-CONTAINING PROTEIN"/>
    <property type="match status" value="1"/>
</dbReference>
<dbReference type="SUPFAM" id="SSF52343">
    <property type="entry name" value="Ferredoxin reductase-like, C-terminal NADP-linked domain"/>
    <property type="match status" value="1"/>
</dbReference>
<evidence type="ECO:0000313" key="2">
    <source>
        <dbReference type="EMBL" id="KXZ46477.1"/>
    </source>
</evidence>
<comment type="caution">
    <text evidence="2">The sequence shown here is derived from an EMBL/GenBank/DDBJ whole genome shotgun (WGS) entry which is preliminary data.</text>
</comment>
<feature type="compositionally biased region" description="Low complexity" evidence="1">
    <location>
        <begin position="336"/>
        <end position="371"/>
    </location>
</feature>
<organism evidence="2 3">
    <name type="scientific">Gonium pectorale</name>
    <name type="common">Green alga</name>
    <dbReference type="NCBI Taxonomy" id="33097"/>
    <lineage>
        <taxon>Eukaryota</taxon>
        <taxon>Viridiplantae</taxon>
        <taxon>Chlorophyta</taxon>
        <taxon>core chlorophytes</taxon>
        <taxon>Chlorophyceae</taxon>
        <taxon>CS clade</taxon>
        <taxon>Chlamydomonadales</taxon>
        <taxon>Volvocaceae</taxon>
        <taxon>Gonium</taxon>
    </lineage>
</organism>
<dbReference type="STRING" id="33097.A0A150G9F1"/>
<name>A0A150G9F1_GONPE</name>
<evidence type="ECO:0000256" key="1">
    <source>
        <dbReference type="SAM" id="MobiDB-lite"/>
    </source>
</evidence>
<dbReference type="InterPro" id="IPR039261">
    <property type="entry name" value="FNR_nucleotide-bd"/>
</dbReference>
<dbReference type="Gene3D" id="3.40.50.80">
    <property type="entry name" value="Nucleotide-binding domain of ferredoxin-NADP reductase (FNR) module"/>
    <property type="match status" value="1"/>
</dbReference>
<dbReference type="EMBL" id="LSYV01000044">
    <property type="protein sequence ID" value="KXZ46477.1"/>
    <property type="molecule type" value="Genomic_DNA"/>
</dbReference>
<reference evidence="3" key="1">
    <citation type="journal article" date="2016" name="Nat. Commun.">
        <title>The Gonium pectorale genome demonstrates co-option of cell cycle regulation during the evolution of multicellularity.</title>
        <authorList>
            <person name="Hanschen E.R."/>
            <person name="Marriage T.N."/>
            <person name="Ferris P.J."/>
            <person name="Hamaji T."/>
            <person name="Toyoda A."/>
            <person name="Fujiyama A."/>
            <person name="Neme R."/>
            <person name="Noguchi H."/>
            <person name="Minakuchi Y."/>
            <person name="Suzuki M."/>
            <person name="Kawai-Toyooka H."/>
            <person name="Smith D.R."/>
            <person name="Sparks H."/>
            <person name="Anderson J."/>
            <person name="Bakaric R."/>
            <person name="Luria V."/>
            <person name="Karger A."/>
            <person name="Kirschner M.W."/>
            <person name="Durand P.M."/>
            <person name="Michod R.E."/>
            <person name="Nozaki H."/>
            <person name="Olson B.J."/>
        </authorList>
    </citation>
    <scope>NUCLEOTIDE SEQUENCE [LARGE SCALE GENOMIC DNA]</scope>
    <source>
        <strain evidence="3">NIES-2863</strain>
    </source>
</reference>
<dbReference type="PANTHER" id="PTHR47215">
    <property type="match status" value="1"/>
</dbReference>
<sequence>MGRASVVSVRAGPVQIDEEDLIQGKDRHKWYETKFAAEDQPAWNIGRFLHSQQVSPEFRAVTVECEVSRERVPLRSAFKAAGQRAALRVNNSQERRCAVASAPFPEDMNIEPLFKVRGDLFAHEIKSAREPISIKAELTVLVNRKEAPEVYHMGPDDVVEVGPFVGTGLALRSSPLMAMYACPTVVMFVSGRGIATARSLLESTPDVLNLTLAFRRDVRVYYKAPNAASLVFRERFEDWESRGPVKVLTTTSSFQDAFDDDDSLMYDPATTGAIVLTGGDEEEDKAAREVCKEAEIFKILSDLVEAEPTTFLSSNPFEDWMTGNGKPTSRRGRGKGQQQQGPAAPEQGAEGAGAPSTPAATAQPAGDAARA</sequence>
<accession>A0A150G9F1</accession>
<evidence type="ECO:0000313" key="3">
    <source>
        <dbReference type="Proteomes" id="UP000075714"/>
    </source>
</evidence>
<dbReference type="AlphaFoldDB" id="A0A150G9F1"/>
<dbReference type="OrthoDB" id="1856718at2759"/>